<proteinExistence type="predicted"/>
<organism evidence="2">
    <name type="scientific">Sesamum radiatum</name>
    <name type="common">Black benniseed</name>
    <dbReference type="NCBI Taxonomy" id="300843"/>
    <lineage>
        <taxon>Eukaryota</taxon>
        <taxon>Viridiplantae</taxon>
        <taxon>Streptophyta</taxon>
        <taxon>Embryophyta</taxon>
        <taxon>Tracheophyta</taxon>
        <taxon>Spermatophyta</taxon>
        <taxon>Magnoliopsida</taxon>
        <taxon>eudicotyledons</taxon>
        <taxon>Gunneridae</taxon>
        <taxon>Pentapetalae</taxon>
        <taxon>asterids</taxon>
        <taxon>lamiids</taxon>
        <taxon>Lamiales</taxon>
        <taxon>Pedaliaceae</taxon>
        <taxon>Sesamum</taxon>
    </lineage>
</organism>
<dbReference type="PANTHER" id="PTHR31973:SF191">
    <property type="entry name" value="OS05G0489400 PROTEIN"/>
    <property type="match status" value="1"/>
</dbReference>
<name>A0AAW2TXF1_SESRA</name>
<evidence type="ECO:0000313" key="2">
    <source>
        <dbReference type="EMBL" id="KAL0409302.1"/>
    </source>
</evidence>
<comment type="caution">
    <text evidence="2">The sequence shown here is derived from an EMBL/GenBank/DDBJ whole genome shotgun (WGS) entry which is preliminary data.</text>
</comment>
<reference evidence="2" key="1">
    <citation type="submission" date="2020-06" db="EMBL/GenBank/DDBJ databases">
        <authorList>
            <person name="Li T."/>
            <person name="Hu X."/>
            <person name="Zhang T."/>
            <person name="Song X."/>
            <person name="Zhang H."/>
            <person name="Dai N."/>
            <person name="Sheng W."/>
            <person name="Hou X."/>
            <person name="Wei L."/>
        </authorList>
    </citation>
    <scope>NUCLEOTIDE SEQUENCE</scope>
    <source>
        <strain evidence="2">G02</strain>
        <tissue evidence="2">Leaf</tissue>
    </source>
</reference>
<evidence type="ECO:0000256" key="1">
    <source>
        <dbReference type="SAM" id="MobiDB-lite"/>
    </source>
</evidence>
<dbReference type="PANTHER" id="PTHR31973">
    <property type="entry name" value="POLYPROTEIN, PUTATIVE-RELATED"/>
    <property type="match status" value="1"/>
</dbReference>
<dbReference type="EMBL" id="JACGWJ010000007">
    <property type="protein sequence ID" value="KAL0409302.1"/>
    <property type="molecule type" value="Genomic_DNA"/>
</dbReference>
<accession>A0AAW2TXF1</accession>
<feature type="compositionally biased region" description="Basic and acidic residues" evidence="1">
    <location>
        <begin position="320"/>
        <end position="329"/>
    </location>
</feature>
<feature type="region of interest" description="Disordered" evidence="1">
    <location>
        <begin position="397"/>
        <end position="421"/>
    </location>
</feature>
<feature type="compositionally biased region" description="Polar residues" evidence="1">
    <location>
        <begin position="407"/>
        <end position="421"/>
    </location>
</feature>
<protein>
    <recommendedName>
        <fullName evidence="3">MULE transposase domain-containing protein</fullName>
    </recommendedName>
</protein>
<gene>
    <name evidence="2" type="ORF">Sradi_1864600</name>
</gene>
<evidence type="ECO:0008006" key="3">
    <source>
        <dbReference type="Google" id="ProtNLM"/>
    </source>
</evidence>
<feature type="region of interest" description="Disordered" evidence="1">
    <location>
        <begin position="293"/>
        <end position="346"/>
    </location>
</feature>
<dbReference type="AlphaFoldDB" id="A0AAW2TXF1"/>
<reference evidence="2" key="2">
    <citation type="journal article" date="2024" name="Plant">
        <title>Genomic evolution and insights into agronomic trait innovations of Sesamum species.</title>
        <authorList>
            <person name="Miao H."/>
            <person name="Wang L."/>
            <person name="Qu L."/>
            <person name="Liu H."/>
            <person name="Sun Y."/>
            <person name="Le M."/>
            <person name="Wang Q."/>
            <person name="Wei S."/>
            <person name="Zheng Y."/>
            <person name="Lin W."/>
            <person name="Duan Y."/>
            <person name="Cao H."/>
            <person name="Xiong S."/>
            <person name="Wang X."/>
            <person name="Wei L."/>
            <person name="Li C."/>
            <person name="Ma Q."/>
            <person name="Ju M."/>
            <person name="Zhao R."/>
            <person name="Li G."/>
            <person name="Mu C."/>
            <person name="Tian Q."/>
            <person name="Mei H."/>
            <person name="Zhang T."/>
            <person name="Gao T."/>
            <person name="Zhang H."/>
        </authorList>
    </citation>
    <scope>NUCLEOTIDE SEQUENCE</scope>
    <source>
        <strain evidence="2">G02</strain>
    </source>
</reference>
<sequence length="421" mass="48006">MKSSWLSKKHFHKFKSDPKRTVKGFRIDAIEDVRCNISTNQAARAKKLAMLMLHGNPAQQFALLWDYADEVKKSNPGSTVILGTEQNIFDRFYVCLHALRMNFLAGCRPVLCVDGCHLKGPHGGVLLAAVGIDPNNNFFPLCYAVGLFPNTEHRFCVRHLHSNFKSNAFRGLAFKNGLWKAARATTVNQFNERMKELNELDEGAHAWFNKPPKEWSMSHFSPYPRCDILLNNACECFNSNILEAREKSILTMLEWLMEYLMKGVQQNRDRALKRVETYLKAYHHPILPINGRDEWKKSDLSPPVPPKDVKRVGRPPKSSKRLEADEPVNKKKKRRGAPILKEGSSGSKGNKPLCRFLFSVAVRRKGKAIMHEPEVVLHKRTRSGSIPAATLVIRKLQNRKPPKPFATTPSMSQQFQQCPRE</sequence>